<evidence type="ECO:0000256" key="14">
    <source>
        <dbReference type="ARBA" id="ARBA00031966"/>
    </source>
</evidence>
<dbReference type="PANTHER" id="PTHR10267">
    <property type="entry name" value="DNA POLYMERASE SUBUNIT GAMMA-1"/>
    <property type="match status" value="1"/>
</dbReference>
<dbReference type="PRINTS" id="PR00867">
    <property type="entry name" value="DNAPOLG"/>
</dbReference>
<evidence type="ECO:0000313" key="17">
    <source>
        <dbReference type="EMBL" id="CAG03442.1"/>
    </source>
</evidence>
<evidence type="ECO:0000256" key="11">
    <source>
        <dbReference type="ARBA" id="ARBA00023125"/>
    </source>
</evidence>
<evidence type="ECO:0000256" key="13">
    <source>
        <dbReference type="ARBA" id="ARBA00023271"/>
    </source>
</evidence>
<gene>
    <name evidence="17" type="ORF">GSTENG00022827001</name>
</gene>
<dbReference type="AlphaFoldDB" id="Q4S7E0"/>
<evidence type="ECO:0000256" key="9">
    <source>
        <dbReference type="ARBA" id="ARBA00022842"/>
    </source>
</evidence>
<dbReference type="GO" id="GO:0006264">
    <property type="term" value="P:mitochondrial DNA replication"/>
    <property type="evidence" value="ECO:0007669"/>
    <property type="project" value="InterPro"/>
</dbReference>
<dbReference type="InterPro" id="IPR047580">
    <property type="entry name" value="POLG_palm_dom"/>
</dbReference>
<evidence type="ECO:0000256" key="2">
    <source>
        <dbReference type="ARBA" id="ARBA00004436"/>
    </source>
</evidence>
<evidence type="ECO:0000259" key="16">
    <source>
        <dbReference type="SMART" id="SM00482"/>
    </source>
</evidence>
<keyword evidence="11" id="KW-0238">DNA-binding</keyword>
<comment type="caution">
    <text evidence="17">The sequence shown here is derived from an EMBL/GenBank/DDBJ whole genome shotgun (WGS) entry which is preliminary data.</text>
</comment>
<dbReference type="GO" id="GO:0003887">
    <property type="term" value="F:DNA-directed DNA polymerase activity"/>
    <property type="evidence" value="ECO:0007669"/>
    <property type="project" value="UniProtKB-KW"/>
</dbReference>
<keyword evidence="6" id="KW-0808">Transferase</keyword>
<sequence>MSGHRGTANPQSSPAEDSTETRLNPLNIQMLSRNLHKQIFRGLEPKYREEEVQRSVKHLQKHQLWGKETPLLPDVELKLPRMYGANIDEHFRILAQTQSLPYLEAASKLQLAAVPPMPQVWNWEVGWTRYGPDGKAHKVDFPEESALVFDVEVCMAEGQCPTLAVALSPTNWYSWCSKRLIEERYTWSKELTLADLIPLETPVNSARPPGGRWKEALIVGHNVSFDRSYIKEQYLLKGSKVRFMDTMSLHMAISGLTGFQRTLWMANKMGKKRGLQGVKEHIKKTRQKREGPTIGSWDWVNISSINNLADVHALYVGGPPLQKEARETFVKGSLRDVRNNFQVRGSFLVDRKRPNPRGARVIWPLLTSAGADAVLRLGCRSHPSSLHRAAPSLHGEVLLTSLSPEPCLLINVLTDEQKQHIFPSISRCPHPVTFAGMLEMGVSYLPVNQNWGRYLEDSQDVYEELQREMKQSLMTLADDACQLLQDDRYKHDPWLWDLEWDVQEFKQKKVAAGKKKNSPKVVETPAAAAPLEQEEDPGPPSEEELVGPCPSRLAVERLKETVSRLPKRRQHLPGTSEMSVDSWMPGASLISLQMRVTPKLMGLTWDGFPLHYTEKHGWGYLVPGRRENLVPQEDNAGPVCPHRAIEGVYKEHCEKNSKEQPEYLDGRGADDLAWTDSTVWEKVRALVINLHFVALFPYDNENVEVGYRAMEEMDSLENLPEENGVRKQTGVVRRKRQAADPHYIPEQSQCHYHHGNGPYSDVDVPGCWFFKLPHKDGNHNNVGSPFSKDFLSKMEDGTLRAGRSGTNAARALEINKMISFWRNAHKRISSQMVLWLRKVELPRIVSRHKDFDDGAQYGAILPQVITAGTVTRRAVEPTWLTASNARRDRVGSELKAMVQVPPGYHLVGADVDSQELWIAAVLGEAHFAGMHGCTAFGWMTLQGKKSQGTDLHSRTADAVGISREHAKVFNYGRIYGAGQAFAERLLMQFNHRLSQTEADRKAKQMYSLTKGVRRYHLSEEGEWLVKELGIEVEREENGSVSLQELRRITRLASQCSRRKKWDLVEKRLWSGGTESDMFNKLESIAHSAQPATPVLGCRISRALEPKAVGNEFITSRVNWAVQSSAVDYLHLILVAMKWLCQEHDIDGRFCISIHDEVRYLVSSEDRYRACAGAADHKPAHQDLPQSVAFFSSVDIDQCLRKEVSMDCMTPSNPTGMERRYGIPPGEALDVYQIINITNGSLDRGRQ</sequence>
<feature type="region of interest" description="Disordered" evidence="15">
    <location>
        <begin position="511"/>
        <end position="548"/>
    </location>
</feature>
<dbReference type="FunFam" id="3.30.420.390:FF:000002">
    <property type="entry name" value="DNA polymerase gamma, catalytic subunit"/>
    <property type="match status" value="1"/>
</dbReference>
<keyword evidence="12" id="KW-0496">Mitochondrion</keyword>
<keyword evidence="10" id="KW-0239">DNA-directed DNA polymerase</keyword>
<evidence type="ECO:0000256" key="1">
    <source>
        <dbReference type="ARBA" id="ARBA00001946"/>
    </source>
</evidence>
<evidence type="ECO:0000256" key="4">
    <source>
        <dbReference type="ARBA" id="ARBA00012417"/>
    </source>
</evidence>
<evidence type="ECO:0000256" key="3">
    <source>
        <dbReference type="ARBA" id="ARBA00007705"/>
    </source>
</evidence>
<feature type="compositionally biased region" description="Polar residues" evidence="15">
    <location>
        <begin position="8"/>
        <end position="23"/>
    </location>
</feature>
<dbReference type="OrthoDB" id="5588663at2759"/>
<dbReference type="CDD" id="cd08641">
    <property type="entry name" value="DNA_pol_gammaA"/>
    <property type="match status" value="1"/>
</dbReference>
<comment type="subcellular location">
    <subcellularLocation>
        <location evidence="2">Mitochondrion matrix</location>
        <location evidence="2">Mitochondrion nucleoid</location>
    </subcellularLocation>
</comment>
<keyword evidence="13" id="KW-1135">Mitochondrion nucleoid</keyword>
<protein>
    <recommendedName>
        <fullName evidence="5">DNA polymerase subunit gamma-1</fullName>
        <ecNumber evidence="4">2.7.7.7</ecNumber>
    </recommendedName>
    <alternativeName>
        <fullName evidence="14">Mitochondrial DNA polymerase catalytic subunit</fullName>
    </alternativeName>
</protein>
<dbReference type="Gene3D" id="3.30.70.370">
    <property type="match status" value="1"/>
</dbReference>
<dbReference type="Gene3D" id="1.10.150.20">
    <property type="entry name" value="5' to 3' exonuclease, C-terminal subdomain"/>
    <property type="match status" value="1"/>
</dbReference>
<dbReference type="Gene3D" id="3.30.420.390">
    <property type="match status" value="1"/>
</dbReference>
<dbReference type="FunFam" id="3.30.70.370:FF:000002">
    <property type="entry name" value="DNA polymerase gamma, catalytic subunit"/>
    <property type="match status" value="1"/>
</dbReference>
<organism evidence="17">
    <name type="scientific">Tetraodon nigroviridis</name>
    <name type="common">Spotted green pufferfish</name>
    <name type="synonym">Chelonodon nigroviridis</name>
    <dbReference type="NCBI Taxonomy" id="99883"/>
    <lineage>
        <taxon>Eukaryota</taxon>
        <taxon>Metazoa</taxon>
        <taxon>Chordata</taxon>
        <taxon>Craniata</taxon>
        <taxon>Vertebrata</taxon>
        <taxon>Euteleostomi</taxon>
        <taxon>Actinopterygii</taxon>
        <taxon>Neopterygii</taxon>
        <taxon>Teleostei</taxon>
        <taxon>Neoteleostei</taxon>
        <taxon>Acanthomorphata</taxon>
        <taxon>Eupercaria</taxon>
        <taxon>Tetraodontiformes</taxon>
        <taxon>Tetradontoidea</taxon>
        <taxon>Tetraodontidae</taxon>
        <taxon>Tetraodon</taxon>
    </lineage>
</organism>
<name>Q4S7E0_TETNG</name>
<evidence type="ECO:0000256" key="6">
    <source>
        <dbReference type="ARBA" id="ARBA00022679"/>
    </source>
</evidence>
<dbReference type="GO" id="GO:0008408">
    <property type="term" value="F:3'-5' exonuclease activity"/>
    <property type="evidence" value="ECO:0007669"/>
    <property type="project" value="TreeGrafter"/>
</dbReference>
<dbReference type="SUPFAM" id="SSF56672">
    <property type="entry name" value="DNA/RNA polymerases"/>
    <property type="match status" value="1"/>
</dbReference>
<dbReference type="InterPro" id="IPR019760">
    <property type="entry name" value="DNA-dir_DNA_pol_A_CS"/>
</dbReference>
<evidence type="ECO:0000256" key="15">
    <source>
        <dbReference type="SAM" id="MobiDB-lite"/>
    </source>
</evidence>
<dbReference type="PROSITE" id="PS00447">
    <property type="entry name" value="DNA_POLYMERASE_A"/>
    <property type="match status" value="1"/>
</dbReference>
<evidence type="ECO:0000256" key="10">
    <source>
        <dbReference type="ARBA" id="ARBA00022932"/>
    </source>
</evidence>
<dbReference type="InterPro" id="IPR001098">
    <property type="entry name" value="DNA-dir_DNA_pol_A_palm_dom"/>
</dbReference>
<dbReference type="InterPro" id="IPR041336">
    <property type="entry name" value="DNApol_Exo"/>
</dbReference>
<reference evidence="17" key="1">
    <citation type="journal article" date="2004" name="Nature">
        <title>Genome duplication in the teleost fish Tetraodon nigroviridis reveals the early vertebrate proto-karyotype.</title>
        <authorList>
            <person name="Jaillon O."/>
            <person name="Aury J.-M."/>
            <person name="Brunet F."/>
            <person name="Petit J.-L."/>
            <person name="Stange-Thomann N."/>
            <person name="Mauceli E."/>
            <person name="Bouneau L."/>
            <person name="Fischer C."/>
            <person name="Ozouf-Costaz C."/>
            <person name="Bernot A."/>
            <person name="Nicaud S."/>
            <person name="Jaffe D."/>
            <person name="Fisher S."/>
            <person name="Lutfalla G."/>
            <person name="Dossat C."/>
            <person name="Segurens B."/>
            <person name="Dasilva C."/>
            <person name="Salanoubat M."/>
            <person name="Levy M."/>
            <person name="Boudet N."/>
            <person name="Castellano S."/>
            <person name="Anthouard V."/>
            <person name="Jubin C."/>
            <person name="Castelli V."/>
            <person name="Katinka M."/>
            <person name="Vacherie B."/>
            <person name="Biemont C."/>
            <person name="Skalli Z."/>
            <person name="Cattolico L."/>
            <person name="Poulain J."/>
            <person name="De Berardinis V."/>
            <person name="Cruaud C."/>
            <person name="Duprat S."/>
            <person name="Brottier P."/>
            <person name="Coutanceau J.-P."/>
            <person name="Gouzy J."/>
            <person name="Parra G."/>
            <person name="Lardier G."/>
            <person name="Chapple C."/>
            <person name="McKernan K.J."/>
            <person name="McEwan P."/>
            <person name="Bosak S."/>
            <person name="Kellis M."/>
            <person name="Volff J.-N."/>
            <person name="Guigo R."/>
            <person name="Zody M.C."/>
            <person name="Mesirov J."/>
            <person name="Lindblad-Toh K."/>
            <person name="Birren B."/>
            <person name="Nusbaum C."/>
            <person name="Kahn D."/>
            <person name="Robinson-Rechavi M."/>
            <person name="Laudet V."/>
            <person name="Schachter V."/>
            <person name="Quetier F."/>
            <person name="Saurin W."/>
            <person name="Scarpelli C."/>
            <person name="Wincker P."/>
            <person name="Lander E.S."/>
            <person name="Weissenbach J."/>
            <person name="Roest Crollius H."/>
        </authorList>
    </citation>
    <scope>NUCLEOTIDE SEQUENCE [LARGE SCALE GENOMIC DNA]</scope>
</reference>
<dbReference type="Pfam" id="PF18136">
    <property type="entry name" value="DNApol_Exo"/>
    <property type="match status" value="1"/>
</dbReference>
<feature type="compositionally biased region" description="Acidic residues" evidence="15">
    <location>
        <begin position="532"/>
        <end position="545"/>
    </location>
</feature>
<dbReference type="SMART" id="SM00482">
    <property type="entry name" value="POLAc"/>
    <property type="match status" value="1"/>
</dbReference>
<proteinExistence type="inferred from homology"/>
<dbReference type="FunFam" id="1.10.150.20:FF:000024">
    <property type="entry name" value="DNA polymerase gamma, catalytic subunit"/>
    <property type="match status" value="1"/>
</dbReference>
<feature type="domain" description="DNA-directed DNA polymerase family A palm" evidence="16">
    <location>
        <begin position="891"/>
        <end position="1165"/>
    </location>
</feature>
<reference evidence="17" key="2">
    <citation type="submission" date="2004-02" db="EMBL/GenBank/DDBJ databases">
        <authorList>
            <consortium name="Genoscope"/>
            <consortium name="Whitehead Institute Centre for Genome Research"/>
        </authorList>
    </citation>
    <scope>NUCLEOTIDE SEQUENCE</scope>
</reference>
<comment type="similarity">
    <text evidence="3">Belongs to the DNA polymerase type-A family.</text>
</comment>
<feature type="non-terminal residue" evidence="17">
    <location>
        <position position="1"/>
    </location>
</feature>
<dbReference type="GO" id="GO:0005760">
    <property type="term" value="C:gamma DNA polymerase complex"/>
    <property type="evidence" value="ECO:0007669"/>
    <property type="project" value="InterPro"/>
</dbReference>
<evidence type="ECO:0000256" key="7">
    <source>
        <dbReference type="ARBA" id="ARBA00022695"/>
    </source>
</evidence>
<dbReference type="InterPro" id="IPR043502">
    <property type="entry name" value="DNA/RNA_pol_sf"/>
</dbReference>
<dbReference type="InterPro" id="IPR002297">
    <property type="entry name" value="DNA-dir_DNA_pol_A_mt"/>
</dbReference>
<keyword evidence="8" id="KW-0235">DNA replication</keyword>
<dbReference type="EC" id="2.7.7.7" evidence="4"/>
<keyword evidence="9" id="KW-0460">Magnesium</keyword>
<evidence type="ECO:0000256" key="8">
    <source>
        <dbReference type="ARBA" id="ARBA00022705"/>
    </source>
</evidence>
<evidence type="ECO:0000256" key="12">
    <source>
        <dbReference type="ARBA" id="ARBA00023128"/>
    </source>
</evidence>
<dbReference type="PANTHER" id="PTHR10267:SF0">
    <property type="entry name" value="DNA POLYMERASE SUBUNIT GAMMA-1"/>
    <property type="match status" value="1"/>
</dbReference>
<accession>Q4S7E0</accession>
<dbReference type="KEGG" id="tng:GSTEN00022827G001"/>
<keyword evidence="7" id="KW-0548">Nucleotidyltransferase</keyword>
<feature type="region of interest" description="Disordered" evidence="15">
    <location>
        <begin position="1"/>
        <end position="23"/>
    </location>
</feature>
<dbReference type="EMBL" id="CAAE01014715">
    <property type="protein sequence ID" value="CAG03442.1"/>
    <property type="molecule type" value="Genomic_DNA"/>
</dbReference>
<dbReference type="GO" id="GO:0042645">
    <property type="term" value="C:mitochondrial nucleoid"/>
    <property type="evidence" value="ECO:0007669"/>
    <property type="project" value="UniProtKB-SubCell"/>
</dbReference>
<comment type="cofactor">
    <cofactor evidence="1">
        <name>Mg(2+)</name>
        <dbReference type="ChEBI" id="CHEBI:18420"/>
    </cofactor>
</comment>
<evidence type="ECO:0000256" key="5">
    <source>
        <dbReference type="ARBA" id="ARBA00015350"/>
    </source>
</evidence>
<dbReference type="GO" id="GO:0003677">
    <property type="term" value="F:DNA binding"/>
    <property type="evidence" value="ECO:0007669"/>
    <property type="project" value="UniProtKB-KW"/>
</dbReference>